<keyword evidence="10" id="KW-0585">Phenylalanine catabolism</keyword>
<evidence type="ECO:0000256" key="6">
    <source>
        <dbReference type="ARBA" id="ARBA00022801"/>
    </source>
</evidence>
<evidence type="ECO:0000256" key="9">
    <source>
        <dbReference type="ARBA" id="ARBA00022878"/>
    </source>
</evidence>
<evidence type="ECO:0000256" key="3">
    <source>
        <dbReference type="ARBA" id="ARBA00004782"/>
    </source>
</evidence>
<proteinExistence type="predicted"/>
<dbReference type="Gene3D" id="2.30.30.230">
    <property type="entry name" value="Fumarylacetoacetase, N-terminal domain"/>
    <property type="match status" value="1"/>
</dbReference>
<feature type="domain" description="Fumarylacetoacetase N-terminal" evidence="12">
    <location>
        <begin position="31"/>
        <end position="125"/>
    </location>
</feature>
<evidence type="ECO:0000256" key="7">
    <source>
        <dbReference type="ARBA" id="ARBA00022837"/>
    </source>
</evidence>
<sequence length="432" mass="45750">MRDAATDATHDPSLRSWVAAANAPGTDFPIQNLPFGIFSTPGTAPRAGVAIGDAILDLAAAREAGLFEGAAAEAAAAAGPTLNPLMALGNRAAAALRARLSALLREGAVPLPHLVPMAAAEMHLPAAVGAFTDFFTSYDHTLRGGRATRPDNPLPPAFRWLPIAYNSRASSLRVSGEAVRRPLGIRGERGGGANFGPCTALDFELEFAAFIGPGNAIGEPIPLGRAPDHLFGYCLLNDWSARDIQRFESMPLGPFLSKSLSTTISPWVVMAAALAPFRCAAAVRPEGDPAPLPHLSDPFDQASGHFDIAMEAWLKPAGAARAERIVATNFRHMYWTLGQMLTHHASNGCNLRPGDLIASGTVSGPEDHERACLFEITLGNNPLRLADGTERMFLEDGDEVTFRARAERPGFVGIGFGECRGTVLPAPEWPQA</sequence>
<keyword evidence="7" id="KW-0106">Calcium</keyword>
<evidence type="ECO:0000256" key="2">
    <source>
        <dbReference type="ARBA" id="ARBA00001946"/>
    </source>
</evidence>
<evidence type="ECO:0000259" key="11">
    <source>
        <dbReference type="Pfam" id="PF01557"/>
    </source>
</evidence>
<evidence type="ECO:0000256" key="10">
    <source>
        <dbReference type="ARBA" id="ARBA00023232"/>
    </source>
</evidence>
<dbReference type="RefSeq" id="WP_211851864.1">
    <property type="nucleotide sequence ID" value="NZ_JAAGBB010000007.1"/>
</dbReference>
<dbReference type="Pfam" id="PF01557">
    <property type="entry name" value="FAA_hydrolase"/>
    <property type="match status" value="1"/>
</dbReference>
<dbReference type="InterPro" id="IPR036462">
    <property type="entry name" value="Fumarylacetoacetase_N_sf"/>
</dbReference>
<evidence type="ECO:0000313" key="13">
    <source>
        <dbReference type="EMBL" id="MBR0664267.1"/>
    </source>
</evidence>
<dbReference type="InterPro" id="IPR036663">
    <property type="entry name" value="Fumarylacetoacetase_C_sf"/>
</dbReference>
<gene>
    <name evidence="13" type="primary">fahA</name>
    <name evidence="13" type="ORF">GXW71_07850</name>
</gene>
<evidence type="ECO:0000256" key="1">
    <source>
        <dbReference type="ARBA" id="ARBA00001913"/>
    </source>
</evidence>
<protein>
    <recommendedName>
        <fullName evidence="4">fumarylacetoacetase</fullName>
        <ecNumber evidence="4">3.7.1.2</ecNumber>
    </recommendedName>
</protein>
<dbReference type="InterPro" id="IPR005959">
    <property type="entry name" value="Fumarylacetoacetase"/>
</dbReference>
<comment type="caution">
    <text evidence="13">The sequence shown here is derived from an EMBL/GenBank/DDBJ whole genome shotgun (WGS) entry which is preliminary data.</text>
</comment>
<reference evidence="14" key="1">
    <citation type="journal article" date="2021" name="Syst. Appl. Microbiol.">
        <title>Roseomonas hellenica sp. nov., isolated from roots of wild-growing Alkanna tinctoria.</title>
        <authorList>
            <person name="Rat A."/>
            <person name="Naranjo H.D."/>
            <person name="Lebbe L."/>
            <person name="Cnockaert M."/>
            <person name="Krigas N."/>
            <person name="Grigoriadou K."/>
            <person name="Maloupa E."/>
            <person name="Willems A."/>
        </authorList>
    </citation>
    <scope>NUCLEOTIDE SEQUENCE [LARGE SCALE GENOMIC DNA]</scope>
    <source>
        <strain evidence="14">LMG 31523</strain>
    </source>
</reference>
<dbReference type="SUPFAM" id="SSF63433">
    <property type="entry name" value="Fumarylacetoacetate hydrolase, FAH, N-terminal domain"/>
    <property type="match status" value="1"/>
</dbReference>
<accession>A0ABS5EVD7</accession>
<comment type="cofactor">
    <cofactor evidence="1">
        <name>Ca(2+)</name>
        <dbReference type="ChEBI" id="CHEBI:29108"/>
    </cofactor>
</comment>
<evidence type="ECO:0000256" key="4">
    <source>
        <dbReference type="ARBA" id="ARBA00012094"/>
    </source>
</evidence>
<comment type="cofactor">
    <cofactor evidence="2">
        <name>Mg(2+)</name>
        <dbReference type="ChEBI" id="CHEBI:18420"/>
    </cofactor>
</comment>
<dbReference type="InterPro" id="IPR011234">
    <property type="entry name" value="Fumarylacetoacetase-like_C"/>
</dbReference>
<organism evidence="13 14">
    <name type="scientific">Plastoroseomonas hellenica</name>
    <dbReference type="NCBI Taxonomy" id="2687306"/>
    <lineage>
        <taxon>Bacteria</taxon>
        <taxon>Pseudomonadati</taxon>
        <taxon>Pseudomonadota</taxon>
        <taxon>Alphaproteobacteria</taxon>
        <taxon>Acetobacterales</taxon>
        <taxon>Acetobacteraceae</taxon>
        <taxon>Plastoroseomonas</taxon>
    </lineage>
</organism>
<name>A0ABS5EVD7_9PROT</name>
<dbReference type="Pfam" id="PF09298">
    <property type="entry name" value="FAA_hydrolase_N"/>
    <property type="match status" value="1"/>
</dbReference>
<feature type="domain" description="Fumarylacetoacetase-like C-terminal" evidence="11">
    <location>
        <begin position="161"/>
        <end position="423"/>
    </location>
</feature>
<dbReference type="Proteomes" id="UP001196870">
    <property type="component" value="Unassembled WGS sequence"/>
</dbReference>
<dbReference type="GO" id="GO:0004334">
    <property type="term" value="F:fumarylacetoacetase activity"/>
    <property type="evidence" value="ECO:0007669"/>
    <property type="project" value="UniProtKB-EC"/>
</dbReference>
<keyword evidence="6 13" id="KW-0378">Hydrolase</keyword>
<dbReference type="PANTHER" id="PTHR43069">
    <property type="entry name" value="FUMARYLACETOACETASE"/>
    <property type="match status" value="1"/>
</dbReference>
<keyword evidence="9" id="KW-0828">Tyrosine catabolism</keyword>
<keyword evidence="5" id="KW-0479">Metal-binding</keyword>
<evidence type="ECO:0000313" key="14">
    <source>
        <dbReference type="Proteomes" id="UP001196870"/>
    </source>
</evidence>
<dbReference type="PANTHER" id="PTHR43069:SF2">
    <property type="entry name" value="FUMARYLACETOACETASE"/>
    <property type="match status" value="1"/>
</dbReference>
<evidence type="ECO:0000259" key="12">
    <source>
        <dbReference type="Pfam" id="PF09298"/>
    </source>
</evidence>
<keyword evidence="14" id="KW-1185">Reference proteome</keyword>
<dbReference type="Gene3D" id="3.90.850.10">
    <property type="entry name" value="Fumarylacetoacetase-like, C-terminal domain"/>
    <property type="match status" value="1"/>
</dbReference>
<dbReference type="EMBL" id="JAAGBB010000007">
    <property type="protein sequence ID" value="MBR0664267.1"/>
    <property type="molecule type" value="Genomic_DNA"/>
</dbReference>
<evidence type="ECO:0000256" key="5">
    <source>
        <dbReference type="ARBA" id="ARBA00022723"/>
    </source>
</evidence>
<dbReference type="NCBIfam" id="TIGR01266">
    <property type="entry name" value="fum_ac_acetase"/>
    <property type="match status" value="1"/>
</dbReference>
<dbReference type="EC" id="3.7.1.2" evidence="4"/>
<evidence type="ECO:0000256" key="8">
    <source>
        <dbReference type="ARBA" id="ARBA00022842"/>
    </source>
</evidence>
<dbReference type="SUPFAM" id="SSF56529">
    <property type="entry name" value="FAH"/>
    <property type="match status" value="1"/>
</dbReference>
<keyword evidence="8" id="KW-0460">Magnesium</keyword>
<dbReference type="InterPro" id="IPR015377">
    <property type="entry name" value="Fumarylacetoacetase_N"/>
</dbReference>
<comment type="pathway">
    <text evidence="3">Amino-acid degradation; L-phenylalanine degradation; acetoacetate and fumarate from L-phenylalanine: step 6/6.</text>
</comment>